<evidence type="ECO:0000259" key="3">
    <source>
        <dbReference type="Pfam" id="PF01471"/>
    </source>
</evidence>
<keyword evidence="2" id="KW-0472">Membrane</keyword>
<dbReference type="Pfam" id="PF01471">
    <property type="entry name" value="PG_binding_1"/>
    <property type="match status" value="1"/>
</dbReference>
<evidence type="ECO:0000256" key="2">
    <source>
        <dbReference type="SAM" id="Phobius"/>
    </source>
</evidence>
<evidence type="ECO:0000313" key="4">
    <source>
        <dbReference type="EMBL" id="MCX3059708.1"/>
    </source>
</evidence>
<name>A0ABT3TRN5_9ACTN</name>
<feature type="compositionally biased region" description="Basic residues" evidence="1">
    <location>
        <begin position="77"/>
        <end position="98"/>
    </location>
</feature>
<proteinExistence type="predicted"/>
<dbReference type="InterPro" id="IPR036365">
    <property type="entry name" value="PGBD-like_sf"/>
</dbReference>
<keyword evidence="2" id="KW-0812">Transmembrane</keyword>
<feature type="transmembrane region" description="Helical" evidence="2">
    <location>
        <begin position="107"/>
        <end position="126"/>
    </location>
</feature>
<accession>A0ABT3TRN5</accession>
<dbReference type="Proteomes" id="UP001163064">
    <property type="component" value="Unassembled WGS sequence"/>
</dbReference>
<keyword evidence="5" id="KW-1185">Reference proteome</keyword>
<evidence type="ECO:0000256" key="1">
    <source>
        <dbReference type="SAM" id="MobiDB-lite"/>
    </source>
</evidence>
<organism evidence="4 5">
    <name type="scientific">Streptomyces beihaiensis</name>
    <dbReference type="NCBI Taxonomy" id="2984495"/>
    <lineage>
        <taxon>Bacteria</taxon>
        <taxon>Bacillati</taxon>
        <taxon>Actinomycetota</taxon>
        <taxon>Actinomycetes</taxon>
        <taxon>Kitasatosporales</taxon>
        <taxon>Streptomycetaceae</taxon>
        <taxon>Streptomyces</taxon>
    </lineage>
</organism>
<protein>
    <submittedName>
        <fullName evidence="4">Peptidoglycan-binding protein</fullName>
    </submittedName>
</protein>
<dbReference type="RefSeq" id="WP_266597733.1">
    <property type="nucleotide sequence ID" value="NZ_JAPHNL010000062.1"/>
</dbReference>
<dbReference type="InterPro" id="IPR002477">
    <property type="entry name" value="Peptidoglycan-bd-like"/>
</dbReference>
<dbReference type="EMBL" id="JAPHNL010000062">
    <property type="protein sequence ID" value="MCX3059708.1"/>
    <property type="molecule type" value="Genomic_DNA"/>
</dbReference>
<feature type="compositionally biased region" description="Low complexity" evidence="1">
    <location>
        <begin position="159"/>
        <end position="180"/>
    </location>
</feature>
<feature type="region of interest" description="Disordered" evidence="1">
    <location>
        <begin position="145"/>
        <end position="225"/>
    </location>
</feature>
<feature type="compositionally biased region" description="Basic and acidic residues" evidence="1">
    <location>
        <begin position="145"/>
        <end position="158"/>
    </location>
</feature>
<feature type="domain" description="Peptidoglycan binding-like" evidence="3">
    <location>
        <begin position="225"/>
        <end position="285"/>
    </location>
</feature>
<dbReference type="Gene3D" id="1.10.101.10">
    <property type="entry name" value="PGBD-like superfamily/PGBD"/>
    <property type="match status" value="1"/>
</dbReference>
<gene>
    <name evidence="4" type="ORF">OFY01_07980</name>
</gene>
<dbReference type="InterPro" id="IPR036366">
    <property type="entry name" value="PGBDSf"/>
</dbReference>
<reference evidence="4" key="1">
    <citation type="submission" date="2022-10" db="EMBL/GenBank/DDBJ databases">
        <title>Streptomyces beihaiensis sp. nov., a chitin degrading actinobacterium, isolated from shrimp pond soil.</title>
        <authorList>
            <person name="Xie J."/>
            <person name="Shen N."/>
        </authorList>
    </citation>
    <scope>NUCLEOTIDE SEQUENCE</scope>
    <source>
        <strain evidence="4">GXMU-J5</strain>
    </source>
</reference>
<feature type="region of interest" description="Disordered" evidence="1">
    <location>
        <begin position="68"/>
        <end position="105"/>
    </location>
</feature>
<evidence type="ECO:0000313" key="5">
    <source>
        <dbReference type="Proteomes" id="UP001163064"/>
    </source>
</evidence>
<sequence length="291" mass="30371">MATPIRYSCPHCGSELSALPEGMCDCTAPLSADHADPMHIRPYAPLQTAAGDVSATDPPTAPLALFRAYAPPEPARRPRPHRTTGRRRKPPARSRGRGRGQGQGRPVLFGGAAVLASALFVASYALTSGSGTPRADGFVEHARAGDGLRADGDDHAEGTDPTSAPVPSAPSSRTSTATPTKTPPPAPGPSHGAATERHQRPRTLTASGTRPAAPATARVLLPGDTGPDVAELERRLKQAGFLAADAPVEGLFTPLVHEAVFRYQVAEGLRGDPDGEYGPYTRRSLEARTHG</sequence>
<dbReference type="SUPFAM" id="SSF47090">
    <property type="entry name" value="PGBD-like"/>
    <property type="match status" value="1"/>
</dbReference>
<feature type="region of interest" description="Disordered" evidence="1">
    <location>
        <begin position="270"/>
        <end position="291"/>
    </location>
</feature>
<comment type="caution">
    <text evidence="4">The sequence shown here is derived from an EMBL/GenBank/DDBJ whole genome shotgun (WGS) entry which is preliminary data.</text>
</comment>
<keyword evidence="2" id="KW-1133">Transmembrane helix</keyword>